<accession>A0A428N1B4</accession>
<evidence type="ECO:0000256" key="3">
    <source>
        <dbReference type="ARBA" id="ARBA00022448"/>
    </source>
</evidence>
<organism evidence="10 11">
    <name type="scientific">Salibacterium salarium</name>
    <dbReference type="NCBI Taxonomy" id="284579"/>
    <lineage>
        <taxon>Bacteria</taxon>
        <taxon>Bacillati</taxon>
        <taxon>Bacillota</taxon>
        <taxon>Bacilli</taxon>
        <taxon>Bacillales</taxon>
        <taxon>Bacillaceae</taxon>
    </lineage>
</organism>
<reference evidence="10 11" key="1">
    <citation type="submission" date="2018-10" db="EMBL/GenBank/DDBJ databases">
        <title>Draft genome sequence of Bacillus salarius IM0101, isolated from a hypersaline soil in Inner Mongolia, China.</title>
        <authorList>
            <person name="Yamprayoonswat W."/>
            <person name="Boonvisut S."/>
            <person name="Jumpathong W."/>
            <person name="Sittihan S."/>
            <person name="Ruangsuj P."/>
            <person name="Wanthongcharoen S."/>
            <person name="Thongpramul N."/>
            <person name="Pimmason S."/>
            <person name="Yu B."/>
            <person name="Yasawong M."/>
        </authorList>
    </citation>
    <scope>NUCLEOTIDE SEQUENCE [LARGE SCALE GENOMIC DNA]</scope>
    <source>
        <strain evidence="10 11">IM0101</strain>
    </source>
</reference>
<feature type="compositionally biased region" description="Basic and acidic residues" evidence="8">
    <location>
        <begin position="10"/>
        <end position="29"/>
    </location>
</feature>
<keyword evidence="6 9" id="KW-1133">Transmembrane helix</keyword>
<feature type="transmembrane region" description="Helical" evidence="9">
    <location>
        <begin position="96"/>
        <end position="120"/>
    </location>
</feature>
<evidence type="ECO:0000256" key="7">
    <source>
        <dbReference type="ARBA" id="ARBA00023136"/>
    </source>
</evidence>
<evidence type="ECO:0000256" key="5">
    <source>
        <dbReference type="ARBA" id="ARBA00022692"/>
    </source>
</evidence>
<evidence type="ECO:0000313" key="11">
    <source>
        <dbReference type="Proteomes" id="UP000275076"/>
    </source>
</evidence>
<feature type="transmembrane region" description="Helical" evidence="9">
    <location>
        <begin position="199"/>
        <end position="220"/>
    </location>
</feature>
<dbReference type="InterPro" id="IPR004776">
    <property type="entry name" value="Mem_transp_PIN-like"/>
</dbReference>
<dbReference type="InterPro" id="IPR038770">
    <property type="entry name" value="Na+/solute_symporter_sf"/>
</dbReference>
<sequence length="348" mass="38038">MLCRARKCRNQRENAPTHRVKHNDMEKKGGKNGADNDRCYLPIFAIIVCGFLAGRFTLIPTSGAQALNFYVYYFALPALLFFSLAGATQAEITSLSFIMVHIFTLIISLTLAIVIFLFLLKKTFSEGLMYAMASAYGNTGFLGIPLVIAAFGEEAAVPAAIANFTYDLIIITIVVVSLELSRFTKEKEKSSFVKPVVTAVLLNPINASLLAGSAVAILQIPIPTAINVFTDTLGAAAGPTALFALGLGLVWNKTGHNHETTYIKEYTTVMSLKLVIQPIVTWYLVTFIFELNDVWRMTAILLSAVPTGAVVNVFANKYHTLVEPIPKLIVLSTFISIVTLSLFLVFII</sequence>
<protein>
    <submittedName>
        <fullName evidence="10">AEC family transporter</fullName>
    </submittedName>
</protein>
<evidence type="ECO:0000256" key="1">
    <source>
        <dbReference type="ARBA" id="ARBA00004651"/>
    </source>
</evidence>
<keyword evidence="7 9" id="KW-0472">Membrane</keyword>
<evidence type="ECO:0000256" key="2">
    <source>
        <dbReference type="ARBA" id="ARBA00010145"/>
    </source>
</evidence>
<feature type="region of interest" description="Disordered" evidence="8">
    <location>
        <begin position="1"/>
        <end position="29"/>
    </location>
</feature>
<name>A0A428N1B4_9BACI</name>
<evidence type="ECO:0000256" key="8">
    <source>
        <dbReference type="SAM" id="MobiDB-lite"/>
    </source>
</evidence>
<keyword evidence="3" id="KW-0813">Transport</keyword>
<keyword evidence="11" id="KW-1185">Reference proteome</keyword>
<dbReference type="GO" id="GO:0055085">
    <property type="term" value="P:transmembrane transport"/>
    <property type="evidence" value="ECO:0007669"/>
    <property type="project" value="InterPro"/>
</dbReference>
<feature type="transmembrane region" description="Helical" evidence="9">
    <location>
        <begin position="232"/>
        <end position="251"/>
    </location>
</feature>
<gene>
    <name evidence="10" type="ORF">D7Z54_17120</name>
</gene>
<proteinExistence type="inferred from homology"/>
<dbReference type="EMBL" id="RBVX01000017">
    <property type="protein sequence ID" value="RSL32146.1"/>
    <property type="molecule type" value="Genomic_DNA"/>
</dbReference>
<dbReference type="PANTHER" id="PTHR36838">
    <property type="entry name" value="AUXIN EFFLUX CARRIER FAMILY PROTEIN"/>
    <property type="match status" value="1"/>
</dbReference>
<feature type="transmembrane region" description="Helical" evidence="9">
    <location>
        <begin position="272"/>
        <end position="289"/>
    </location>
</feature>
<feature type="transmembrane region" description="Helical" evidence="9">
    <location>
        <begin position="328"/>
        <end position="347"/>
    </location>
</feature>
<evidence type="ECO:0000313" key="10">
    <source>
        <dbReference type="EMBL" id="RSL32146.1"/>
    </source>
</evidence>
<evidence type="ECO:0000256" key="4">
    <source>
        <dbReference type="ARBA" id="ARBA00022475"/>
    </source>
</evidence>
<evidence type="ECO:0000256" key="6">
    <source>
        <dbReference type="ARBA" id="ARBA00022989"/>
    </source>
</evidence>
<keyword evidence="5 9" id="KW-0812">Transmembrane</keyword>
<dbReference type="Pfam" id="PF03547">
    <property type="entry name" value="Mem_trans"/>
    <property type="match status" value="1"/>
</dbReference>
<dbReference type="PANTHER" id="PTHR36838:SF3">
    <property type="entry name" value="TRANSPORTER AUXIN EFFLUX CARRIER EC FAMILY"/>
    <property type="match status" value="1"/>
</dbReference>
<dbReference type="Proteomes" id="UP000275076">
    <property type="component" value="Unassembled WGS sequence"/>
</dbReference>
<dbReference type="OrthoDB" id="401182at2"/>
<dbReference type="Gene3D" id="1.20.1530.20">
    <property type="match status" value="1"/>
</dbReference>
<keyword evidence="4" id="KW-1003">Cell membrane</keyword>
<comment type="subcellular location">
    <subcellularLocation>
        <location evidence="1">Cell membrane</location>
        <topology evidence="1">Multi-pass membrane protein</topology>
    </subcellularLocation>
</comment>
<dbReference type="AlphaFoldDB" id="A0A428N1B4"/>
<feature type="transmembrane region" description="Helical" evidence="9">
    <location>
        <begin position="157"/>
        <end position="178"/>
    </location>
</feature>
<feature type="transmembrane region" description="Helical" evidence="9">
    <location>
        <begin position="295"/>
        <end position="316"/>
    </location>
</feature>
<feature type="transmembrane region" description="Helical" evidence="9">
    <location>
        <begin position="40"/>
        <end position="58"/>
    </location>
</feature>
<dbReference type="GO" id="GO:0005886">
    <property type="term" value="C:plasma membrane"/>
    <property type="evidence" value="ECO:0007669"/>
    <property type="project" value="UniProtKB-SubCell"/>
</dbReference>
<comment type="caution">
    <text evidence="10">The sequence shown here is derived from an EMBL/GenBank/DDBJ whole genome shotgun (WGS) entry which is preliminary data.</text>
</comment>
<comment type="similarity">
    <text evidence="2">Belongs to the auxin efflux carrier (TC 2.A.69) family.</text>
</comment>
<evidence type="ECO:0000256" key="9">
    <source>
        <dbReference type="SAM" id="Phobius"/>
    </source>
</evidence>
<feature type="transmembrane region" description="Helical" evidence="9">
    <location>
        <begin position="127"/>
        <end position="151"/>
    </location>
</feature>
<feature type="transmembrane region" description="Helical" evidence="9">
    <location>
        <begin position="70"/>
        <end position="90"/>
    </location>
</feature>